<dbReference type="STRING" id="395963.Bind_3414"/>
<keyword evidence="2" id="KW-1185">Reference proteome</keyword>
<organism evidence="1 2">
    <name type="scientific">Beijerinckia indica subsp. indica (strain ATCC 9039 / DSM 1715 / NCIMB 8712)</name>
    <dbReference type="NCBI Taxonomy" id="395963"/>
    <lineage>
        <taxon>Bacteria</taxon>
        <taxon>Pseudomonadati</taxon>
        <taxon>Pseudomonadota</taxon>
        <taxon>Alphaproteobacteria</taxon>
        <taxon>Hyphomicrobiales</taxon>
        <taxon>Beijerinckiaceae</taxon>
        <taxon>Beijerinckia</taxon>
    </lineage>
</organism>
<dbReference type="AlphaFoldDB" id="B2IEN1"/>
<dbReference type="RefSeq" id="WP_012386319.1">
    <property type="nucleotide sequence ID" value="NC_010581.1"/>
</dbReference>
<dbReference type="Proteomes" id="UP000001695">
    <property type="component" value="Chromosome"/>
</dbReference>
<proteinExistence type="predicted"/>
<gene>
    <name evidence="1" type="ordered locus">Bind_3414</name>
</gene>
<reference evidence="1 2" key="2">
    <citation type="journal article" date="2010" name="J. Bacteriol.">
        <title>Complete genome sequence of Beijerinckia indica subsp. indica.</title>
        <authorList>
            <person name="Tamas I."/>
            <person name="Dedysh S.N."/>
            <person name="Liesack W."/>
            <person name="Stott M.B."/>
            <person name="Alam M."/>
            <person name="Murrell J.C."/>
            <person name="Dunfield P.F."/>
        </authorList>
    </citation>
    <scope>NUCLEOTIDE SEQUENCE [LARGE SCALE GENOMIC DNA]</scope>
    <source>
        <strain evidence="2">ATCC 9039 / DSM 1715 / NCIMB 8712</strain>
    </source>
</reference>
<reference evidence="2" key="1">
    <citation type="submission" date="2008-03" db="EMBL/GenBank/DDBJ databases">
        <title>Complete sequence of chromosome of Beijerinckia indica subsp. indica ATCC 9039.</title>
        <authorList>
            <consortium name="US DOE Joint Genome Institute"/>
            <person name="Copeland A."/>
            <person name="Lucas S."/>
            <person name="Lapidus A."/>
            <person name="Glavina del Rio T."/>
            <person name="Dalin E."/>
            <person name="Tice H."/>
            <person name="Bruce D."/>
            <person name="Goodwin L."/>
            <person name="Pitluck S."/>
            <person name="LaButti K."/>
            <person name="Schmutz J."/>
            <person name="Larimer F."/>
            <person name="Land M."/>
            <person name="Hauser L."/>
            <person name="Kyrpides N."/>
            <person name="Mikhailova N."/>
            <person name="Dunfield P.F."/>
            <person name="Dedysh S.N."/>
            <person name="Liesack W."/>
            <person name="Saw J.H."/>
            <person name="Alam M."/>
            <person name="Chen Y."/>
            <person name="Murrell J.C."/>
            <person name="Richardson P."/>
        </authorList>
    </citation>
    <scope>NUCLEOTIDE SEQUENCE [LARGE SCALE GENOMIC DNA]</scope>
    <source>
        <strain evidence="2">ATCC 9039 / DSM 1715 / NCIMB 8712</strain>
    </source>
</reference>
<dbReference type="HOGENOM" id="CLU_042259_0_0_5"/>
<dbReference type="eggNOG" id="COG1723">
    <property type="taxonomic scope" value="Bacteria"/>
</dbReference>
<protein>
    <recommendedName>
        <fullName evidence="3">DUF155 domain-containing protein</fullName>
    </recommendedName>
</protein>
<accession>B2IEN1</accession>
<dbReference type="KEGG" id="bid:Bind_3414"/>
<evidence type="ECO:0000313" key="2">
    <source>
        <dbReference type="Proteomes" id="UP000001695"/>
    </source>
</evidence>
<dbReference type="EMBL" id="CP001016">
    <property type="protein sequence ID" value="ACB96971.1"/>
    <property type="molecule type" value="Genomic_DNA"/>
</dbReference>
<evidence type="ECO:0008006" key="3">
    <source>
        <dbReference type="Google" id="ProtNLM"/>
    </source>
</evidence>
<sequence length="379" mass="42160">MQPQGEVVVTSGDIIVYRLFELADSINLDLAEKHWLEHTGSLGARRKLQATPAKAVAYNVPPVVLTLDPLPLKLRTEDQAARNVEAQVTARLYDIGIVTLTMRFSVSHLGWHAYSALLNAINATVGPTSGSLLWRDMVKALRGPLDGALDKPIDSPLEEDYIVGFVRSFDRPLTGQQILNEIDLVPLLSGETLPLSERARQDLLRNHFSYYLDDLAVLTWDRALVVDPRGDSDVLDVVEVANAQLLEISYFNKLLTDELPRMYDLVETTHRSSGLWSSRRLAGLARRLYTLFAEVTEVKEHVDNVLTVTEDVYLARIYAASLTLFQVNAVGNAVDQKLAIIRDTYMALYDDASGGRADAMEIAVVALIALEIILTLIHW</sequence>
<name>B2IEN1_BEII9</name>
<evidence type="ECO:0000313" key="1">
    <source>
        <dbReference type="EMBL" id="ACB96971.1"/>
    </source>
</evidence>
<dbReference type="OrthoDB" id="180075at2"/>